<protein>
    <submittedName>
        <fullName evidence="2">Uncharacterized protein</fullName>
    </submittedName>
</protein>
<dbReference type="Proteomes" id="UP000243459">
    <property type="component" value="Chromosome 10"/>
</dbReference>
<evidence type="ECO:0000313" key="3">
    <source>
        <dbReference type="Proteomes" id="UP000243459"/>
    </source>
</evidence>
<dbReference type="Gramene" id="ONK55863">
    <property type="protein sequence ID" value="ONK55863"/>
    <property type="gene ID" value="A4U43_C10F1740"/>
</dbReference>
<keyword evidence="3" id="KW-1185">Reference proteome</keyword>
<dbReference type="AlphaFoldDB" id="A0A5P1E1N3"/>
<dbReference type="PANTHER" id="PTHR35110">
    <property type="entry name" value="EXPRESSED PROTEIN"/>
    <property type="match status" value="1"/>
</dbReference>
<dbReference type="OMA" id="NLQTEKP"/>
<dbReference type="OrthoDB" id="761792at2759"/>
<evidence type="ECO:0000313" key="2">
    <source>
        <dbReference type="EMBL" id="ONK55863.1"/>
    </source>
</evidence>
<organism evidence="2 3">
    <name type="scientific">Asparagus officinalis</name>
    <name type="common">Garden asparagus</name>
    <dbReference type="NCBI Taxonomy" id="4686"/>
    <lineage>
        <taxon>Eukaryota</taxon>
        <taxon>Viridiplantae</taxon>
        <taxon>Streptophyta</taxon>
        <taxon>Embryophyta</taxon>
        <taxon>Tracheophyta</taxon>
        <taxon>Spermatophyta</taxon>
        <taxon>Magnoliopsida</taxon>
        <taxon>Liliopsida</taxon>
        <taxon>Asparagales</taxon>
        <taxon>Asparagaceae</taxon>
        <taxon>Asparagoideae</taxon>
        <taxon>Asparagus</taxon>
    </lineage>
</organism>
<gene>
    <name evidence="2" type="ORF">A4U43_C10F1740</name>
</gene>
<name>A0A5P1E1N3_ASPOF</name>
<sequence>MLFRGGGGGGRAATVAMNLVRHFSRKCAPDLRRINPKVPREEAKAISQELYKIIKERGPLSVANTWNHAKEAGIAGLSSKTHMKIMLKWMRGRKMLKLFCTHHGNAKRFLHSTLPEEPKPAQEEEIAAAAPSDSLQPSMRQEKKLLKKLKKKQKREEYQ</sequence>
<evidence type="ECO:0000256" key="1">
    <source>
        <dbReference type="SAM" id="MobiDB-lite"/>
    </source>
</evidence>
<feature type="region of interest" description="Disordered" evidence="1">
    <location>
        <begin position="116"/>
        <end position="159"/>
    </location>
</feature>
<reference evidence="3" key="1">
    <citation type="journal article" date="2017" name="Nat. Commun.">
        <title>The asparagus genome sheds light on the origin and evolution of a young Y chromosome.</title>
        <authorList>
            <person name="Harkess A."/>
            <person name="Zhou J."/>
            <person name="Xu C."/>
            <person name="Bowers J.E."/>
            <person name="Van der Hulst R."/>
            <person name="Ayyampalayam S."/>
            <person name="Mercati F."/>
            <person name="Riccardi P."/>
            <person name="McKain M.R."/>
            <person name="Kakrana A."/>
            <person name="Tang H."/>
            <person name="Ray J."/>
            <person name="Groenendijk J."/>
            <person name="Arikit S."/>
            <person name="Mathioni S.M."/>
            <person name="Nakano M."/>
            <person name="Shan H."/>
            <person name="Telgmann-Rauber A."/>
            <person name="Kanno A."/>
            <person name="Yue Z."/>
            <person name="Chen H."/>
            <person name="Li W."/>
            <person name="Chen Y."/>
            <person name="Xu X."/>
            <person name="Zhang Y."/>
            <person name="Luo S."/>
            <person name="Chen H."/>
            <person name="Gao J."/>
            <person name="Mao Z."/>
            <person name="Pires J.C."/>
            <person name="Luo M."/>
            <person name="Kudrna D."/>
            <person name="Wing R.A."/>
            <person name="Meyers B.C."/>
            <person name="Yi K."/>
            <person name="Kong H."/>
            <person name="Lavrijsen P."/>
            <person name="Sunseri F."/>
            <person name="Falavigna A."/>
            <person name="Ye Y."/>
            <person name="Leebens-Mack J.H."/>
            <person name="Chen G."/>
        </authorList>
    </citation>
    <scope>NUCLEOTIDE SEQUENCE [LARGE SCALE GENOMIC DNA]</scope>
    <source>
        <strain evidence="3">cv. DH0086</strain>
    </source>
</reference>
<accession>A0A5P1E1N3</accession>
<dbReference type="PANTHER" id="PTHR35110:SF1">
    <property type="entry name" value="EXPRESSED PROTEIN"/>
    <property type="match status" value="1"/>
</dbReference>
<dbReference type="EMBL" id="CM007390">
    <property type="protein sequence ID" value="ONK55863.1"/>
    <property type="molecule type" value="Genomic_DNA"/>
</dbReference>
<proteinExistence type="predicted"/>